<evidence type="ECO:0000256" key="5">
    <source>
        <dbReference type="SAM" id="MobiDB-lite"/>
    </source>
</evidence>
<keyword evidence="8" id="KW-1185">Reference proteome</keyword>
<dbReference type="HAMAP" id="MF_01914">
    <property type="entry name" value="LPS_assembly_LptA"/>
    <property type="match status" value="1"/>
</dbReference>
<keyword evidence="1 4" id="KW-0813">Transport</keyword>
<evidence type="ECO:0000256" key="3">
    <source>
        <dbReference type="ARBA" id="ARBA00022764"/>
    </source>
</evidence>
<dbReference type="GO" id="GO:0015920">
    <property type="term" value="P:lipopolysaccharide transport"/>
    <property type="evidence" value="ECO:0007669"/>
    <property type="project" value="UniProtKB-UniRule"/>
</dbReference>
<dbReference type="GO" id="GO:0017089">
    <property type="term" value="F:glycolipid transfer activity"/>
    <property type="evidence" value="ECO:0007669"/>
    <property type="project" value="TreeGrafter"/>
</dbReference>
<name>A0A840MPU0_9PROT</name>
<dbReference type="PANTHER" id="PTHR36504:SF1">
    <property type="entry name" value="LIPOPOLYSACCHARIDE EXPORT SYSTEM PROTEIN LPTA"/>
    <property type="match status" value="1"/>
</dbReference>
<dbReference type="EMBL" id="JACHHY010000017">
    <property type="protein sequence ID" value="MBB5019465.1"/>
    <property type="molecule type" value="Genomic_DNA"/>
</dbReference>
<dbReference type="RefSeq" id="WP_184040381.1">
    <property type="nucleotide sequence ID" value="NZ_JACHHY010000017.1"/>
</dbReference>
<dbReference type="PANTHER" id="PTHR36504">
    <property type="entry name" value="LIPOPOLYSACCHARIDE EXPORT SYSTEM PROTEIN LPTA"/>
    <property type="match status" value="1"/>
</dbReference>
<evidence type="ECO:0000313" key="8">
    <source>
        <dbReference type="Proteomes" id="UP000575898"/>
    </source>
</evidence>
<evidence type="ECO:0000256" key="4">
    <source>
        <dbReference type="HAMAP-Rule" id="MF_01914"/>
    </source>
</evidence>
<feature type="compositionally biased region" description="Polar residues" evidence="5">
    <location>
        <begin position="182"/>
        <end position="199"/>
    </location>
</feature>
<comment type="subcellular location">
    <subcellularLocation>
        <location evidence="4">Periplasm</location>
    </subcellularLocation>
</comment>
<gene>
    <name evidence="4" type="primary">lptA</name>
    <name evidence="7" type="ORF">HNQ59_002767</name>
</gene>
<reference evidence="7 8" key="1">
    <citation type="submission" date="2020-08" db="EMBL/GenBank/DDBJ databases">
        <title>Genomic Encyclopedia of Type Strains, Phase IV (KMG-IV): sequencing the most valuable type-strain genomes for metagenomic binning, comparative biology and taxonomic classification.</title>
        <authorList>
            <person name="Goeker M."/>
        </authorList>
    </citation>
    <scope>NUCLEOTIDE SEQUENCE [LARGE SCALE GENOMIC DNA]</scope>
    <source>
        <strain evidence="7 8">DSM 27165</strain>
    </source>
</reference>
<dbReference type="GO" id="GO:0043165">
    <property type="term" value="P:Gram-negative-bacterium-type cell outer membrane assembly"/>
    <property type="evidence" value="ECO:0007669"/>
    <property type="project" value="UniProtKB-UniRule"/>
</dbReference>
<keyword evidence="2 4" id="KW-0732">Signal</keyword>
<dbReference type="InterPro" id="IPR052037">
    <property type="entry name" value="LPS_export_LptA"/>
</dbReference>
<feature type="domain" description="Organic solvent tolerance-like N-terminal" evidence="6">
    <location>
        <begin position="33"/>
        <end position="140"/>
    </location>
</feature>
<evidence type="ECO:0000256" key="2">
    <source>
        <dbReference type="ARBA" id="ARBA00022729"/>
    </source>
</evidence>
<dbReference type="NCBIfam" id="TIGR03002">
    <property type="entry name" value="outer_YhbN_LptA"/>
    <property type="match status" value="1"/>
</dbReference>
<evidence type="ECO:0000313" key="7">
    <source>
        <dbReference type="EMBL" id="MBB5019465.1"/>
    </source>
</evidence>
<evidence type="ECO:0000259" key="6">
    <source>
        <dbReference type="Pfam" id="PF03968"/>
    </source>
</evidence>
<comment type="similarity">
    <text evidence="4">Belongs to the LptA family.</text>
</comment>
<comment type="function">
    <text evidence="4">Involved in the assembly of lipopolysaccharide (LPS). Required for the translocation of LPS from the inner membrane to the outer membrane.</text>
</comment>
<protein>
    <recommendedName>
        <fullName evidence="4">Lipopolysaccharide export system protein LptA</fullName>
    </recommendedName>
</protein>
<dbReference type="GO" id="GO:0009279">
    <property type="term" value="C:cell outer membrane"/>
    <property type="evidence" value="ECO:0007669"/>
    <property type="project" value="TreeGrafter"/>
</dbReference>
<dbReference type="AlphaFoldDB" id="A0A840MPU0"/>
<evidence type="ECO:0000256" key="1">
    <source>
        <dbReference type="ARBA" id="ARBA00022448"/>
    </source>
</evidence>
<dbReference type="InterPro" id="IPR014340">
    <property type="entry name" value="LptA"/>
</dbReference>
<comment type="caution">
    <text evidence="7">The sequence shown here is derived from an EMBL/GenBank/DDBJ whole genome shotgun (WGS) entry which is preliminary data.</text>
</comment>
<feature type="signal peptide" evidence="4">
    <location>
        <begin position="1"/>
        <end position="23"/>
    </location>
</feature>
<keyword evidence="3 4" id="KW-0574">Periplasm</keyword>
<dbReference type="GO" id="GO:0001530">
    <property type="term" value="F:lipopolysaccharide binding"/>
    <property type="evidence" value="ECO:0007669"/>
    <property type="project" value="InterPro"/>
</dbReference>
<feature type="region of interest" description="Disordered" evidence="5">
    <location>
        <begin position="149"/>
        <end position="199"/>
    </location>
</feature>
<comment type="subunit">
    <text evidence="4">Component of the lipopolysaccharide transport and assembly complex.</text>
</comment>
<feature type="chain" id="PRO_5033186688" description="Lipopolysaccharide export system protein LptA" evidence="4">
    <location>
        <begin position="24"/>
        <end position="199"/>
    </location>
</feature>
<dbReference type="Proteomes" id="UP000575898">
    <property type="component" value="Unassembled WGS sequence"/>
</dbReference>
<sequence length="199" mass="21967" precursor="true">MSNRLPNYIACCLALAFAGMAHAERADRSKPINVEADSWFGEEKTKVSTYEGNVVITQGTLLMRADKAVIRQDAEGNYHAIANGRPLTYREKRDEADDFIEGQADRMEYNGKLGQLQLFGKAKLKRGNDEVRGDYIFYDQLVGTFKVGPEAGAKTTTPGRVRMVLQPAQKDSKEAPKPADSTPPTALKPSSSISKPREE</sequence>
<dbReference type="Pfam" id="PF03968">
    <property type="entry name" value="LptD_N"/>
    <property type="match status" value="1"/>
</dbReference>
<accession>A0A840MPU0</accession>
<dbReference type="Gene3D" id="2.60.450.10">
    <property type="entry name" value="Lipopolysaccharide (LPS) transport protein A like domain"/>
    <property type="match status" value="1"/>
</dbReference>
<organism evidence="7 8">
    <name type="scientific">Chitinivorax tropicus</name>
    <dbReference type="NCBI Taxonomy" id="714531"/>
    <lineage>
        <taxon>Bacteria</taxon>
        <taxon>Pseudomonadati</taxon>
        <taxon>Pseudomonadota</taxon>
        <taxon>Betaproteobacteria</taxon>
        <taxon>Chitinivorax</taxon>
    </lineage>
</organism>
<dbReference type="InterPro" id="IPR005653">
    <property type="entry name" value="OstA-like_N"/>
</dbReference>
<proteinExistence type="inferred from homology"/>
<dbReference type="GO" id="GO:0030288">
    <property type="term" value="C:outer membrane-bounded periplasmic space"/>
    <property type="evidence" value="ECO:0007669"/>
    <property type="project" value="TreeGrafter"/>
</dbReference>